<accession>A0A928Z2I5</accession>
<dbReference type="AlphaFoldDB" id="A0A928Z2I5"/>
<name>A0A928Z2I5_9CYAN</name>
<gene>
    <name evidence="1" type="ORF">IQ266_04840</name>
</gene>
<comment type="caution">
    <text evidence="1">The sequence shown here is derived from an EMBL/GenBank/DDBJ whole genome shotgun (WGS) entry which is preliminary data.</text>
</comment>
<protein>
    <recommendedName>
        <fullName evidence="3">Lipoprotein</fullName>
    </recommendedName>
</protein>
<reference evidence="1" key="1">
    <citation type="submission" date="2020-10" db="EMBL/GenBank/DDBJ databases">
        <authorList>
            <person name="Castelo-Branco R."/>
            <person name="Eusebio N."/>
            <person name="Adriana R."/>
            <person name="Vieira A."/>
            <person name="Brugerolle De Fraissinette N."/>
            <person name="Rezende De Castro R."/>
            <person name="Schneider M.P."/>
            <person name="Vasconcelos V."/>
            <person name="Leao P.N."/>
        </authorList>
    </citation>
    <scope>NUCLEOTIDE SEQUENCE</scope>
    <source>
        <strain evidence="1">LEGE 11480</strain>
    </source>
</reference>
<organism evidence="1 2">
    <name type="scientific">Romeriopsis navalis LEGE 11480</name>
    <dbReference type="NCBI Taxonomy" id="2777977"/>
    <lineage>
        <taxon>Bacteria</taxon>
        <taxon>Bacillati</taxon>
        <taxon>Cyanobacteriota</taxon>
        <taxon>Cyanophyceae</taxon>
        <taxon>Leptolyngbyales</taxon>
        <taxon>Leptolyngbyaceae</taxon>
        <taxon>Romeriopsis</taxon>
        <taxon>Romeriopsis navalis</taxon>
    </lineage>
</organism>
<keyword evidence="2" id="KW-1185">Reference proteome</keyword>
<dbReference type="EMBL" id="JADEXQ010000011">
    <property type="protein sequence ID" value="MBE9029087.1"/>
    <property type="molecule type" value="Genomic_DNA"/>
</dbReference>
<sequence length="324" mass="36279">MSRKTCAIGLLSLISLNLITGCDNQVADTKYSIEDFRPANWPRTCQQIKQVLEKSPGDRIIYQNRPQNHNIQSSWEFNWLGERLPIPALQYQHVAVSSSQKVNGDSDKNAYSVKLSGELKGKTVLVSIERGNVLTQPMDDVFSAVVDGVKPSEEGKTLTKQFFGGPVTMVHLMSQSYNYQSSDFTCNRSQWEKEVPIAIRLGGKSSRNDTNDNDIAAYKLDQGLVSLSNRNNNERWRSLWEDKNMYNSVILELPTGHNYGKIGLGVKQSNWKSAPDSPKWLNTLATALKHPKPSNWEALAQDFEAAKLSEESIASAKRMAVKAQ</sequence>
<dbReference type="Proteomes" id="UP000625316">
    <property type="component" value="Unassembled WGS sequence"/>
</dbReference>
<evidence type="ECO:0000313" key="2">
    <source>
        <dbReference type="Proteomes" id="UP000625316"/>
    </source>
</evidence>
<dbReference type="PROSITE" id="PS51257">
    <property type="entry name" value="PROKAR_LIPOPROTEIN"/>
    <property type="match status" value="1"/>
</dbReference>
<evidence type="ECO:0000313" key="1">
    <source>
        <dbReference type="EMBL" id="MBE9029087.1"/>
    </source>
</evidence>
<evidence type="ECO:0008006" key="3">
    <source>
        <dbReference type="Google" id="ProtNLM"/>
    </source>
</evidence>
<proteinExistence type="predicted"/>
<dbReference type="RefSeq" id="WP_264323907.1">
    <property type="nucleotide sequence ID" value="NZ_JADEXQ010000011.1"/>
</dbReference>